<sequence length="775" mass="85010">MKTLITHWLLALFSTRFLVCLLAGAVASSLLPLERMNQQWLEWSSALFPAAETPTRHPLLWVTPHKAERDRLQAHPLLASDSFALLQQHIERGGRAALLLPAPPLFAPDLLQSLGAGAPLMARLQQIQSWQKASQLIIGTPPEGLPAAPPQATAVAPTPSPDEPLMARLSRLLSTPLPPLRLDNSRPSHLRIWPTAAPGDYGYPLLYQNQGHDYPSVLLVLARGLNLDPLQGLSATSLFPPGAGDGRIFPRQALPFTGTDLEQAALAATPRTLLIIDATESAEGEALARALLSLQQQHYLRSAPWGAGVSAGVLVLILAYLLLLMPLLSPAKGALASLLLGTLLAGSQLALQPLYGFWIPIAEPLLLLLGGSALMMIQLRYQQDYQRLQARHEHNSLQLGSTLYHQGKLEEAATAIAGCRTNDELLGLTYDIALQQEKTRDLLGALGNYRRIQQHRRQFKDVGQRIDQLSGKLGETQVEIPLATTQTLMLPEQSGRTPHLGRYEVIREIGRGAMGVVYLGRDPRIARTVAIKTLTYDQFESSRIKEMKSRFFREAEAAGRLNHPSIVTIFDMGEEQNLAFIAMDYAKGEPLNRHCKGGSLLPVRTVYRIVAEVADALSYAHRHQIVHRDIKPGNIMFDADSGEVKVTDFGIARISDDSQTKTGSILGSPLYMSPEQIKGAKVSGTADIYSLGVTFYQLLTGEVPFNGDNLVNLTHQIINSKYKSVRSHRSDLPASATRIVNKALQKEAGKRYQDAAEMAEALRKSLTKEFVREPA</sequence>
<reference evidence="10 11" key="2">
    <citation type="submission" date="2018-12" db="EMBL/GenBank/DDBJ databases">
        <title>Simiduia agarivorans gen. nov., sp. nov., a marine, agarolytic bacterium isolated from shallow coastal water from Keelung, Taiwan.</title>
        <authorList>
            <person name="Shieh W.Y."/>
        </authorList>
    </citation>
    <scope>NUCLEOTIDE SEQUENCE [LARGE SCALE GENOMIC DNA]</scope>
    <source>
        <strain evidence="10 11">GTF-13</strain>
    </source>
</reference>
<dbReference type="Proteomes" id="UP000280792">
    <property type="component" value="Unassembled WGS sequence"/>
</dbReference>
<evidence type="ECO:0000256" key="1">
    <source>
        <dbReference type="ARBA" id="ARBA00012513"/>
    </source>
</evidence>
<protein>
    <recommendedName>
        <fullName evidence="1">non-specific serine/threonine protein kinase</fullName>
        <ecNumber evidence="1">2.7.11.1</ecNumber>
    </recommendedName>
</protein>
<dbReference type="EC" id="2.7.11.1" evidence="1"/>
<dbReference type="Gene3D" id="1.10.510.10">
    <property type="entry name" value="Transferase(Phosphotransferase) domain 1"/>
    <property type="match status" value="1"/>
</dbReference>
<evidence type="ECO:0000256" key="6">
    <source>
        <dbReference type="ARBA" id="ARBA00022840"/>
    </source>
</evidence>
<keyword evidence="3" id="KW-0808">Transferase</keyword>
<dbReference type="Pfam" id="PF00069">
    <property type="entry name" value="Pkinase"/>
    <property type="match status" value="1"/>
</dbReference>
<evidence type="ECO:0000256" key="3">
    <source>
        <dbReference type="ARBA" id="ARBA00022679"/>
    </source>
</evidence>
<feature type="transmembrane region" description="Helical" evidence="8">
    <location>
        <begin position="334"/>
        <end position="351"/>
    </location>
</feature>
<proteinExistence type="predicted"/>
<accession>A0A3P3VNY0</accession>
<dbReference type="InterPro" id="IPR000719">
    <property type="entry name" value="Prot_kinase_dom"/>
</dbReference>
<reference evidence="10 11" key="1">
    <citation type="submission" date="2018-08" db="EMBL/GenBank/DDBJ databases">
        <authorList>
            <person name="Khan S.A."/>
        </authorList>
    </citation>
    <scope>NUCLEOTIDE SEQUENCE [LARGE SCALE GENOMIC DNA]</scope>
    <source>
        <strain evidence="10 11">GTF-13</strain>
    </source>
</reference>
<comment type="caution">
    <text evidence="10">The sequence shown here is derived from an EMBL/GenBank/DDBJ whole genome shotgun (WGS) entry which is preliminary data.</text>
</comment>
<evidence type="ECO:0000313" key="11">
    <source>
        <dbReference type="Proteomes" id="UP000280792"/>
    </source>
</evidence>
<dbReference type="PANTHER" id="PTHR43289">
    <property type="entry name" value="MITOGEN-ACTIVATED PROTEIN KINASE KINASE KINASE 20-RELATED"/>
    <property type="match status" value="1"/>
</dbReference>
<keyword evidence="8" id="KW-0472">Membrane</keyword>
<feature type="binding site" evidence="7">
    <location>
        <position position="532"/>
    </location>
    <ligand>
        <name>ATP</name>
        <dbReference type="ChEBI" id="CHEBI:30616"/>
    </ligand>
</feature>
<keyword evidence="4 7" id="KW-0547">Nucleotide-binding</keyword>
<dbReference type="InterPro" id="IPR011009">
    <property type="entry name" value="Kinase-like_dom_sf"/>
</dbReference>
<organism evidence="10 11">
    <name type="scientific">Aestuariirhabdus litorea</name>
    <dbReference type="NCBI Taxonomy" id="2528527"/>
    <lineage>
        <taxon>Bacteria</taxon>
        <taxon>Pseudomonadati</taxon>
        <taxon>Pseudomonadota</taxon>
        <taxon>Gammaproteobacteria</taxon>
        <taxon>Oceanospirillales</taxon>
        <taxon>Aestuariirhabdaceae</taxon>
        <taxon>Aestuariirhabdus</taxon>
    </lineage>
</organism>
<dbReference type="SUPFAM" id="SSF56112">
    <property type="entry name" value="Protein kinase-like (PK-like)"/>
    <property type="match status" value="1"/>
</dbReference>
<dbReference type="EMBL" id="QWEZ01000001">
    <property type="protein sequence ID" value="RRJ84405.1"/>
    <property type="molecule type" value="Genomic_DNA"/>
</dbReference>
<evidence type="ECO:0000256" key="4">
    <source>
        <dbReference type="ARBA" id="ARBA00022741"/>
    </source>
</evidence>
<name>A0A3P3VNY0_9GAMM</name>
<dbReference type="PROSITE" id="PS00107">
    <property type="entry name" value="PROTEIN_KINASE_ATP"/>
    <property type="match status" value="1"/>
</dbReference>
<gene>
    <name evidence="10" type="ORF">D0544_04665</name>
</gene>
<dbReference type="AlphaFoldDB" id="A0A3P3VNY0"/>
<dbReference type="GO" id="GO:0004674">
    <property type="term" value="F:protein serine/threonine kinase activity"/>
    <property type="evidence" value="ECO:0007669"/>
    <property type="project" value="UniProtKB-KW"/>
</dbReference>
<keyword evidence="8" id="KW-0812">Transmembrane</keyword>
<keyword evidence="8" id="KW-1133">Transmembrane helix</keyword>
<keyword evidence="6 7" id="KW-0067">ATP-binding</keyword>
<keyword evidence="2 10" id="KW-0723">Serine/threonine-protein kinase</keyword>
<evidence type="ECO:0000256" key="5">
    <source>
        <dbReference type="ARBA" id="ARBA00022777"/>
    </source>
</evidence>
<dbReference type="CDD" id="cd14014">
    <property type="entry name" value="STKc_PknB_like"/>
    <property type="match status" value="1"/>
</dbReference>
<evidence type="ECO:0000259" key="9">
    <source>
        <dbReference type="PROSITE" id="PS50011"/>
    </source>
</evidence>
<evidence type="ECO:0000256" key="2">
    <source>
        <dbReference type="ARBA" id="ARBA00022527"/>
    </source>
</evidence>
<dbReference type="FunFam" id="1.10.510.10:FF:000021">
    <property type="entry name" value="Serine/threonine protein kinase"/>
    <property type="match status" value="1"/>
</dbReference>
<dbReference type="Gene3D" id="3.30.200.20">
    <property type="entry name" value="Phosphorylase Kinase, domain 1"/>
    <property type="match status" value="1"/>
</dbReference>
<evidence type="ECO:0000313" key="10">
    <source>
        <dbReference type="EMBL" id="RRJ84405.1"/>
    </source>
</evidence>
<dbReference type="InterPro" id="IPR017441">
    <property type="entry name" value="Protein_kinase_ATP_BS"/>
</dbReference>
<feature type="domain" description="Protein kinase" evidence="9">
    <location>
        <begin position="503"/>
        <end position="771"/>
    </location>
</feature>
<feature type="transmembrane region" description="Helical" evidence="8">
    <location>
        <begin position="305"/>
        <end position="327"/>
    </location>
</feature>
<evidence type="ECO:0000256" key="7">
    <source>
        <dbReference type="PROSITE-ProRule" id="PRU10141"/>
    </source>
</evidence>
<keyword evidence="11" id="KW-1185">Reference proteome</keyword>
<dbReference type="PANTHER" id="PTHR43289:SF6">
    <property type="entry name" value="SERINE_THREONINE-PROTEIN KINASE NEKL-3"/>
    <property type="match status" value="1"/>
</dbReference>
<dbReference type="InterPro" id="IPR008271">
    <property type="entry name" value="Ser/Thr_kinase_AS"/>
</dbReference>
<evidence type="ECO:0000256" key="8">
    <source>
        <dbReference type="SAM" id="Phobius"/>
    </source>
</evidence>
<keyword evidence="5 10" id="KW-0418">Kinase</keyword>
<dbReference type="RefSeq" id="WP_125014834.1">
    <property type="nucleotide sequence ID" value="NZ_QWEZ01000001.1"/>
</dbReference>
<dbReference type="SMART" id="SM00220">
    <property type="entry name" value="S_TKc"/>
    <property type="match status" value="1"/>
</dbReference>
<dbReference type="PROSITE" id="PS50011">
    <property type="entry name" value="PROTEIN_KINASE_DOM"/>
    <property type="match status" value="1"/>
</dbReference>
<dbReference type="GO" id="GO:0005524">
    <property type="term" value="F:ATP binding"/>
    <property type="evidence" value="ECO:0007669"/>
    <property type="project" value="UniProtKB-UniRule"/>
</dbReference>
<dbReference type="PROSITE" id="PS00108">
    <property type="entry name" value="PROTEIN_KINASE_ST"/>
    <property type="match status" value="1"/>
</dbReference>